<feature type="compositionally biased region" description="Low complexity" evidence="1">
    <location>
        <begin position="354"/>
        <end position="364"/>
    </location>
</feature>
<feature type="compositionally biased region" description="Polar residues" evidence="1">
    <location>
        <begin position="189"/>
        <end position="210"/>
    </location>
</feature>
<organism evidence="2 3">
    <name type="scientific">Rhizoctonia solani</name>
    <dbReference type="NCBI Taxonomy" id="456999"/>
    <lineage>
        <taxon>Eukaryota</taxon>
        <taxon>Fungi</taxon>
        <taxon>Dikarya</taxon>
        <taxon>Basidiomycota</taxon>
        <taxon>Agaricomycotina</taxon>
        <taxon>Agaricomycetes</taxon>
        <taxon>Cantharellales</taxon>
        <taxon>Ceratobasidiaceae</taxon>
        <taxon>Rhizoctonia</taxon>
    </lineage>
</organism>
<feature type="non-terminal residue" evidence="2">
    <location>
        <position position="461"/>
    </location>
</feature>
<dbReference type="Proteomes" id="UP000663850">
    <property type="component" value="Unassembled WGS sequence"/>
</dbReference>
<feature type="region of interest" description="Disordered" evidence="1">
    <location>
        <begin position="407"/>
        <end position="461"/>
    </location>
</feature>
<name>A0A8H3HKV9_9AGAM</name>
<feature type="compositionally biased region" description="Acidic residues" evidence="1">
    <location>
        <begin position="12"/>
        <end position="30"/>
    </location>
</feature>
<reference evidence="2" key="1">
    <citation type="submission" date="2021-01" db="EMBL/GenBank/DDBJ databases">
        <authorList>
            <person name="Kaushik A."/>
        </authorList>
    </citation>
    <scope>NUCLEOTIDE SEQUENCE</scope>
    <source>
        <strain evidence="2">Type strain: AG8-Rh-89/</strain>
    </source>
</reference>
<dbReference type="AlphaFoldDB" id="A0A8H3HKV9"/>
<feature type="non-terminal residue" evidence="2">
    <location>
        <position position="1"/>
    </location>
</feature>
<accession>A0A8H3HKV9</accession>
<feature type="compositionally biased region" description="Low complexity" evidence="1">
    <location>
        <begin position="244"/>
        <end position="256"/>
    </location>
</feature>
<feature type="compositionally biased region" description="Polar residues" evidence="1">
    <location>
        <begin position="39"/>
        <end position="75"/>
    </location>
</feature>
<feature type="region of interest" description="Disordered" evidence="1">
    <location>
        <begin position="1"/>
        <end position="383"/>
    </location>
</feature>
<feature type="compositionally biased region" description="Polar residues" evidence="1">
    <location>
        <begin position="219"/>
        <end position="236"/>
    </location>
</feature>
<evidence type="ECO:0000313" key="3">
    <source>
        <dbReference type="Proteomes" id="UP000663850"/>
    </source>
</evidence>
<sequence length="461" mass="47516">GGYLPGEHGGEDIDVDPEGDLYDDDEVDSNEQERPESMMSPNNRTVPIEDPNNSRSPRYLSQSTGPSFGNINRPSSFAPMHMEKGPNVNIQIQPPTDRTQSRSGRQSELSEISADPLGQISDEMQNLWMGGGGLPPIKTQGTGTSAKWKPPPESIASETSFFKNAGPTGSVHANAVPLSSSGGPGSGPVTAQVTGNRVVPQSTGMSSRQSIARAAPAPVQSQMTGMTGMTGKQSTRGGPIAPQMTGRSTTTGTGRHSMGGGRAPLQQQPTGMTSSRQSTARMQPQVTGSRSSKVIPQMTGKSGRTSMSRSGQSAAQPAPRGPGSAVGGQSTTTGRAKSPLGQSVTGGGYQSFGDMMNDPMMNDDASYADEGEEGHYPGAYPGTDGNSFAGEGMAYMGEDIGRAPSVAESTHTLRGERKLHPLAGSAVAPSEGGMHPLRSVPPSEAGGSTAPPYRTGSPAGS</sequence>
<comment type="caution">
    <text evidence="2">The sequence shown here is derived from an EMBL/GenBank/DDBJ whole genome shotgun (WGS) entry which is preliminary data.</text>
</comment>
<feature type="compositionally biased region" description="Polar residues" evidence="1">
    <location>
        <begin position="327"/>
        <end position="343"/>
    </location>
</feature>
<feature type="compositionally biased region" description="Polar residues" evidence="1">
    <location>
        <begin position="265"/>
        <end position="315"/>
    </location>
</feature>
<dbReference type="EMBL" id="CAJMWZ010006241">
    <property type="protein sequence ID" value="CAE6518601.1"/>
    <property type="molecule type" value="Genomic_DNA"/>
</dbReference>
<proteinExistence type="predicted"/>
<evidence type="ECO:0000313" key="2">
    <source>
        <dbReference type="EMBL" id="CAE6518601.1"/>
    </source>
</evidence>
<evidence type="ECO:0000256" key="1">
    <source>
        <dbReference type="SAM" id="MobiDB-lite"/>
    </source>
</evidence>
<feature type="compositionally biased region" description="Polar residues" evidence="1">
    <location>
        <begin position="88"/>
        <end position="110"/>
    </location>
</feature>
<gene>
    <name evidence="2" type="ORF">RDB_LOCUS115202</name>
</gene>
<protein>
    <submittedName>
        <fullName evidence="2">Uncharacterized protein</fullName>
    </submittedName>
</protein>